<sequence>MLMIQYHLVTVYFLNVLDVKYTMQTKREKYNQYNVNKSKTWTSCIHEQQQIFQKMKDTYLVHICIGYITNRNQDIDTLYNDIVHKEIRIRYYNYHLFKHQLLTDINNEMKESR</sequence>
<reference evidence="2" key="2">
    <citation type="submission" date="2023-11" db="UniProtKB">
        <authorList>
            <consortium name="WormBaseParasite"/>
        </authorList>
    </citation>
    <scope>IDENTIFICATION</scope>
</reference>
<dbReference type="Proteomes" id="UP000050792">
    <property type="component" value="Unassembled WGS sequence"/>
</dbReference>
<dbReference type="WBParaSite" id="SRDH1_98820.1">
    <property type="protein sequence ID" value="SRDH1_98820.1"/>
    <property type="gene ID" value="SRDH1_98820"/>
</dbReference>
<proteinExistence type="predicted"/>
<organism evidence="1 2">
    <name type="scientific">Schistosoma rodhaini</name>
    <dbReference type="NCBI Taxonomy" id="6188"/>
    <lineage>
        <taxon>Eukaryota</taxon>
        <taxon>Metazoa</taxon>
        <taxon>Spiralia</taxon>
        <taxon>Lophotrochozoa</taxon>
        <taxon>Platyhelminthes</taxon>
        <taxon>Trematoda</taxon>
        <taxon>Digenea</taxon>
        <taxon>Strigeidida</taxon>
        <taxon>Schistosomatoidea</taxon>
        <taxon>Schistosomatidae</taxon>
        <taxon>Schistosoma</taxon>
    </lineage>
</organism>
<keyword evidence="1" id="KW-1185">Reference proteome</keyword>
<accession>A0AA85GHM8</accession>
<name>A0AA85GHM8_9TREM</name>
<reference evidence="1" key="1">
    <citation type="submission" date="2022-06" db="EMBL/GenBank/DDBJ databases">
        <authorList>
            <person name="Berger JAMES D."/>
            <person name="Berger JAMES D."/>
        </authorList>
    </citation>
    <scope>NUCLEOTIDE SEQUENCE [LARGE SCALE GENOMIC DNA]</scope>
</reference>
<evidence type="ECO:0000313" key="2">
    <source>
        <dbReference type="WBParaSite" id="SRDH1_98820.1"/>
    </source>
</evidence>
<dbReference type="AlphaFoldDB" id="A0AA85GHM8"/>
<protein>
    <submittedName>
        <fullName evidence="2">Uncharacterized protein</fullName>
    </submittedName>
</protein>
<evidence type="ECO:0000313" key="1">
    <source>
        <dbReference type="Proteomes" id="UP000050792"/>
    </source>
</evidence>